<reference evidence="1" key="2">
    <citation type="journal article" date="2015" name="Data Brief">
        <title>Shoot transcriptome of the giant reed, Arundo donax.</title>
        <authorList>
            <person name="Barrero R.A."/>
            <person name="Guerrero F.D."/>
            <person name="Moolhuijzen P."/>
            <person name="Goolsby J.A."/>
            <person name="Tidwell J."/>
            <person name="Bellgard S.E."/>
            <person name="Bellgard M.I."/>
        </authorList>
    </citation>
    <scope>NUCLEOTIDE SEQUENCE</scope>
    <source>
        <tissue evidence="1">Shoot tissue taken approximately 20 cm above the soil surface</tissue>
    </source>
</reference>
<name>A0A0A9P0L3_ARUDO</name>
<dbReference type="EMBL" id="GBRH01164525">
    <property type="protein sequence ID" value="JAE33371.1"/>
    <property type="molecule type" value="Transcribed_RNA"/>
</dbReference>
<evidence type="ECO:0000313" key="1">
    <source>
        <dbReference type="EMBL" id="JAE33371.1"/>
    </source>
</evidence>
<protein>
    <submittedName>
        <fullName evidence="1">Uncharacterized protein</fullName>
    </submittedName>
</protein>
<organism evidence="1">
    <name type="scientific">Arundo donax</name>
    <name type="common">Giant reed</name>
    <name type="synonym">Donax arundinaceus</name>
    <dbReference type="NCBI Taxonomy" id="35708"/>
    <lineage>
        <taxon>Eukaryota</taxon>
        <taxon>Viridiplantae</taxon>
        <taxon>Streptophyta</taxon>
        <taxon>Embryophyta</taxon>
        <taxon>Tracheophyta</taxon>
        <taxon>Spermatophyta</taxon>
        <taxon>Magnoliopsida</taxon>
        <taxon>Liliopsida</taxon>
        <taxon>Poales</taxon>
        <taxon>Poaceae</taxon>
        <taxon>PACMAD clade</taxon>
        <taxon>Arundinoideae</taxon>
        <taxon>Arundineae</taxon>
        <taxon>Arundo</taxon>
    </lineage>
</organism>
<accession>A0A0A9P0L3</accession>
<sequence>MRKTCSASTYIEMVTEVAVALKPAPLKVAEQTLALGCRADTSTRCHGSSSILPMWVLASISLCASAASDNGNVL</sequence>
<proteinExistence type="predicted"/>
<reference evidence="1" key="1">
    <citation type="submission" date="2014-09" db="EMBL/GenBank/DDBJ databases">
        <authorList>
            <person name="Magalhaes I.L.F."/>
            <person name="Oliveira U."/>
            <person name="Santos F.R."/>
            <person name="Vidigal T.H.D.A."/>
            <person name="Brescovit A.D."/>
            <person name="Santos A.J."/>
        </authorList>
    </citation>
    <scope>NUCLEOTIDE SEQUENCE</scope>
    <source>
        <tissue evidence="1">Shoot tissue taken approximately 20 cm above the soil surface</tissue>
    </source>
</reference>
<dbReference type="AlphaFoldDB" id="A0A0A9P0L3"/>